<feature type="compositionally biased region" description="Polar residues" evidence="1">
    <location>
        <begin position="8"/>
        <end position="36"/>
    </location>
</feature>
<organism evidence="2 3">
    <name type="scientific">Hydnum rufescens UP504</name>
    <dbReference type="NCBI Taxonomy" id="1448309"/>
    <lineage>
        <taxon>Eukaryota</taxon>
        <taxon>Fungi</taxon>
        <taxon>Dikarya</taxon>
        <taxon>Basidiomycota</taxon>
        <taxon>Agaricomycotina</taxon>
        <taxon>Agaricomycetes</taxon>
        <taxon>Cantharellales</taxon>
        <taxon>Hydnaceae</taxon>
        <taxon>Hydnum</taxon>
    </lineage>
</organism>
<dbReference type="Gene3D" id="3.30.420.110">
    <property type="entry name" value="MutS, connector domain"/>
    <property type="match status" value="1"/>
</dbReference>
<dbReference type="GO" id="GO:0005524">
    <property type="term" value="F:ATP binding"/>
    <property type="evidence" value="ECO:0007669"/>
    <property type="project" value="InterPro"/>
</dbReference>
<comment type="caution">
    <text evidence="2">The sequence shown here is derived from an EMBL/GenBank/DDBJ whole genome shotgun (WGS) entry which is preliminary data.</text>
</comment>
<feature type="compositionally biased region" description="Polar residues" evidence="1">
    <location>
        <begin position="105"/>
        <end position="117"/>
    </location>
</feature>
<gene>
    <name evidence="2" type="ORF">BS47DRAFT_1384353</name>
</gene>
<evidence type="ECO:0000313" key="3">
    <source>
        <dbReference type="Proteomes" id="UP000886523"/>
    </source>
</evidence>
<feature type="region of interest" description="Disordered" evidence="1">
    <location>
        <begin position="1"/>
        <end position="45"/>
    </location>
</feature>
<proteinExistence type="predicted"/>
<dbReference type="AlphaFoldDB" id="A0A9P6APG9"/>
<name>A0A9P6APG9_9AGAM</name>
<dbReference type="Proteomes" id="UP000886523">
    <property type="component" value="Unassembled WGS sequence"/>
</dbReference>
<dbReference type="GO" id="GO:0006298">
    <property type="term" value="P:mismatch repair"/>
    <property type="evidence" value="ECO:0007669"/>
    <property type="project" value="InterPro"/>
</dbReference>
<sequence>MVLENEQEPSSSPRAALQSTPASSRMSTIRPITSTPDVKMVGNDEGEDGEVKIVLKHSLRPVVPPDLDTFFLSDDDEVEIRAKGGSSTRRKLLSRRPSADDDTGSRPSFPSALSSNNFLTATEQSAQNSKKGKKASEYCYSFLVDRRDVGSFITLMCKPFSPIPSFAFLERWKGKFFEHSAFDLKLTDRVKMKMGYKVGRVDQTETSLGAEMCATKKGGAKDIVRRKMRAGQTAFGLWIMDASAGEFNFSTFTDDVCVTKLKTVICQLWPKVNFILRDLMIYIFDNIVAMIIANSNSKLTVKDDSRIITHGVLASDEDLSTSFLCYKSATLVPWTERTIM</sequence>
<dbReference type="InterPro" id="IPR036678">
    <property type="entry name" value="MutS_con_dom_sf"/>
</dbReference>
<accession>A0A9P6APG9</accession>
<evidence type="ECO:0000256" key="1">
    <source>
        <dbReference type="SAM" id="MobiDB-lite"/>
    </source>
</evidence>
<evidence type="ECO:0000313" key="2">
    <source>
        <dbReference type="EMBL" id="KAF9509547.1"/>
    </source>
</evidence>
<keyword evidence="3" id="KW-1185">Reference proteome</keyword>
<feature type="region of interest" description="Disordered" evidence="1">
    <location>
        <begin position="82"/>
        <end position="117"/>
    </location>
</feature>
<dbReference type="GO" id="GO:0030983">
    <property type="term" value="F:mismatched DNA binding"/>
    <property type="evidence" value="ECO:0007669"/>
    <property type="project" value="InterPro"/>
</dbReference>
<dbReference type="EMBL" id="MU129033">
    <property type="protein sequence ID" value="KAF9509547.1"/>
    <property type="molecule type" value="Genomic_DNA"/>
</dbReference>
<reference evidence="2" key="1">
    <citation type="journal article" date="2020" name="Nat. Commun.">
        <title>Large-scale genome sequencing of mycorrhizal fungi provides insights into the early evolution of symbiotic traits.</title>
        <authorList>
            <person name="Miyauchi S."/>
            <person name="Kiss E."/>
            <person name="Kuo A."/>
            <person name="Drula E."/>
            <person name="Kohler A."/>
            <person name="Sanchez-Garcia M."/>
            <person name="Morin E."/>
            <person name="Andreopoulos B."/>
            <person name="Barry K.W."/>
            <person name="Bonito G."/>
            <person name="Buee M."/>
            <person name="Carver A."/>
            <person name="Chen C."/>
            <person name="Cichocki N."/>
            <person name="Clum A."/>
            <person name="Culley D."/>
            <person name="Crous P.W."/>
            <person name="Fauchery L."/>
            <person name="Girlanda M."/>
            <person name="Hayes R.D."/>
            <person name="Keri Z."/>
            <person name="LaButti K."/>
            <person name="Lipzen A."/>
            <person name="Lombard V."/>
            <person name="Magnuson J."/>
            <person name="Maillard F."/>
            <person name="Murat C."/>
            <person name="Nolan M."/>
            <person name="Ohm R.A."/>
            <person name="Pangilinan J."/>
            <person name="Pereira M.F."/>
            <person name="Perotto S."/>
            <person name="Peter M."/>
            <person name="Pfister S."/>
            <person name="Riley R."/>
            <person name="Sitrit Y."/>
            <person name="Stielow J.B."/>
            <person name="Szollosi G."/>
            <person name="Zifcakova L."/>
            <person name="Stursova M."/>
            <person name="Spatafora J.W."/>
            <person name="Tedersoo L."/>
            <person name="Vaario L.M."/>
            <person name="Yamada A."/>
            <person name="Yan M."/>
            <person name="Wang P."/>
            <person name="Xu J."/>
            <person name="Bruns T."/>
            <person name="Baldrian P."/>
            <person name="Vilgalys R."/>
            <person name="Dunand C."/>
            <person name="Henrissat B."/>
            <person name="Grigoriev I.V."/>
            <person name="Hibbett D."/>
            <person name="Nagy L.G."/>
            <person name="Martin F.M."/>
        </authorList>
    </citation>
    <scope>NUCLEOTIDE SEQUENCE</scope>
    <source>
        <strain evidence="2">UP504</strain>
    </source>
</reference>
<protein>
    <submittedName>
        <fullName evidence="2">Uncharacterized protein</fullName>
    </submittedName>
</protein>